<protein>
    <recommendedName>
        <fullName evidence="1">Transposase IS200-like domain-containing protein</fullName>
    </recommendedName>
</protein>
<dbReference type="InterPro" id="IPR036515">
    <property type="entry name" value="Transposase_17_sf"/>
</dbReference>
<gene>
    <name evidence="2" type="ORF">E5K00_11240</name>
</gene>
<evidence type="ECO:0000313" key="2">
    <source>
        <dbReference type="EMBL" id="TGE26160.1"/>
    </source>
</evidence>
<dbReference type="PANTHER" id="PTHR36966:SF1">
    <property type="entry name" value="REP-ASSOCIATED TYROSINE TRANSPOSASE"/>
    <property type="match status" value="1"/>
</dbReference>
<dbReference type="Proteomes" id="UP000297549">
    <property type="component" value="Unassembled WGS sequence"/>
</dbReference>
<dbReference type="OrthoDB" id="9794403at2"/>
<dbReference type="InterPro" id="IPR002686">
    <property type="entry name" value="Transposase_17"/>
</dbReference>
<name>A0A4Z0Q840_9BACT</name>
<sequence length="182" mass="20497">MDNGLYQDKYRTASTRWPGYDYGESGIYFVTICTQSRHRYFGEISVVSVPEEASVLVPTALGQRAGQCWQEIPQHFAFAVPDAFVVMPDHVHGILIFAKPTSATSRLGTFGPQSQNLGSVVRGFKVGVKGWASRHGHTFAWQSGYFDRVIRNDAELEKARQYILNNPTQWAADHEKPNSLFR</sequence>
<reference evidence="2 3" key="1">
    <citation type="submission" date="2019-04" db="EMBL/GenBank/DDBJ databases">
        <authorList>
            <person name="Feng G."/>
            <person name="Zhang J."/>
            <person name="Zhu H."/>
        </authorList>
    </citation>
    <scope>NUCLEOTIDE SEQUENCE [LARGE SCALE GENOMIC DNA]</scope>
    <source>
        <strain evidence="2 3">JCM 31653</strain>
    </source>
</reference>
<dbReference type="GO" id="GO:0043565">
    <property type="term" value="F:sequence-specific DNA binding"/>
    <property type="evidence" value="ECO:0007669"/>
    <property type="project" value="TreeGrafter"/>
</dbReference>
<proteinExistence type="predicted"/>
<dbReference type="GO" id="GO:0006313">
    <property type="term" value="P:DNA transposition"/>
    <property type="evidence" value="ECO:0007669"/>
    <property type="project" value="InterPro"/>
</dbReference>
<feature type="domain" description="Transposase IS200-like" evidence="1">
    <location>
        <begin position="23"/>
        <end position="166"/>
    </location>
</feature>
<evidence type="ECO:0000259" key="1">
    <source>
        <dbReference type="SMART" id="SM01321"/>
    </source>
</evidence>
<dbReference type="SUPFAM" id="SSF143422">
    <property type="entry name" value="Transposase IS200-like"/>
    <property type="match status" value="1"/>
</dbReference>
<dbReference type="GO" id="GO:0004803">
    <property type="term" value="F:transposase activity"/>
    <property type="evidence" value="ECO:0007669"/>
    <property type="project" value="InterPro"/>
</dbReference>
<dbReference type="AlphaFoldDB" id="A0A4Z0Q840"/>
<comment type="caution">
    <text evidence="2">The sequence shown here is derived from an EMBL/GenBank/DDBJ whole genome shotgun (WGS) entry which is preliminary data.</text>
</comment>
<accession>A0A4Z0Q840</accession>
<evidence type="ECO:0000313" key="3">
    <source>
        <dbReference type="Proteomes" id="UP000297549"/>
    </source>
</evidence>
<keyword evidence="3" id="KW-1185">Reference proteome</keyword>
<dbReference type="EMBL" id="SRLC01000001">
    <property type="protein sequence ID" value="TGE26160.1"/>
    <property type="molecule type" value="Genomic_DNA"/>
</dbReference>
<dbReference type="SMART" id="SM01321">
    <property type="entry name" value="Y1_Tnp"/>
    <property type="match status" value="1"/>
</dbReference>
<dbReference type="Gene3D" id="3.30.70.1290">
    <property type="entry name" value="Transposase IS200-like"/>
    <property type="match status" value="1"/>
</dbReference>
<dbReference type="InterPro" id="IPR052715">
    <property type="entry name" value="RAYT_transposase"/>
</dbReference>
<organism evidence="2 3">
    <name type="scientific">Hymenobacter aquaticus</name>
    <dbReference type="NCBI Taxonomy" id="1867101"/>
    <lineage>
        <taxon>Bacteria</taxon>
        <taxon>Pseudomonadati</taxon>
        <taxon>Bacteroidota</taxon>
        <taxon>Cytophagia</taxon>
        <taxon>Cytophagales</taxon>
        <taxon>Hymenobacteraceae</taxon>
        <taxon>Hymenobacter</taxon>
    </lineage>
</organism>
<dbReference type="PANTHER" id="PTHR36966">
    <property type="entry name" value="REP-ASSOCIATED TYROSINE TRANSPOSASE"/>
    <property type="match status" value="1"/>
</dbReference>